<proteinExistence type="inferred from homology"/>
<protein>
    <recommendedName>
        <fullName evidence="3">tRNA (adenine(58)-N(1))-methyltransferase non-catalytic subunit TRM6</fullName>
    </recommendedName>
    <alternativeName>
        <fullName evidence="6">tRNA(m1A58)-methyltransferase subunit TRM6</fullName>
    </alternativeName>
</protein>
<gene>
    <name evidence="8" type="primary">TRM6</name>
    <name evidence="8" type="ORF">VC83_00702</name>
</gene>
<comment type="similarity">
    <text evidence="2">Belongs to the TRM6/GCD10 family.</text>
</comment>
<comment type="subcellular location">
    <subcellularLocation>
        <location evidence="1">Nucleus</location>
    </subcellularLocation>
</comment>
<dbReference type="PANTHER" id="PTHR12945:SF0">
    <property type="entry name" value="TRNA (ADENINE(58)-N(1))-METHYLTRANSFERASE NON-CATALYTIC SUBUNIT TRM6"/>
    <property type="match status" value="1"/>
</dbReference>
<accession>A0A177AN04</accession>
<keyword evidence="8" id="KW-0489">Methyltransferase</keyword>
<evidence type="ECO:0000256" key="2">
    <source>
        <dbReference type="ARBA" id="ARBA00008320"/>
    </source>
</evidence>
<name>A0A177AN04_9PEZI</name>
<feature type="region of interest" description="Disordered" evidence="7">
    <location>
        <begin position="545"/>
        <end position="565"/>
    </location>
</feature>
<dbReference type="Proteomes" id="UP000077154">
    <property type="component" value="Unassembled WGS sequence"/>
</dbReference>
<dbReference type="EMBL" id="KV441387">
    <property type="protein sequence ID" value="OAF62711.2"/>
    <property type="molecule type" value="Genomic_DNA"/>
</dbReference>
<dbReference type="GO" id="GO:0030488">
    <property type="term" value="P:tRNA methylation"/>
    <property type="evidence" value="ECO:0007669"/>
    <property type="project" value="InterPro"/>
</dbReference>
<keyword evidence="4" id="KW-0819">tRNA processing</keyword>
<evidence type="ECO:0000256" key="4">
    <source>
        <dbReference type="ARBA" id="ARBA00022694"/>
    </source>
</evidence>
<sequence length="589" mass="64238">MLVELASVFEMYSYVQPDAWVCLRLPSDTLKVVQVTPNTTISLGKYGAFQSNLILGRPYHLTYEIQDRKEASAPSLRVVPASEIHADTIAEEEAAQNPTSDSITLGGDGVQFELVSETGEVVMRSNRETIDNAARQTMTMEEIEILKRDGTDAGKDLIAKLMLSHTALDEKTAFSLAKYKLLKTKKYLRQFTVLPLDVPMLTHWLVDQKDAARILEIRNEVLALVGCWANVHFSGDPYGLPTPALSPTVPGQGRWLVVDEIGGLLVASMAERMGILHAPPPSANPPTPATTTTSKDADEDDESSPHDYLSRPPSGSNTITLIHANAQPNMSLLKYFDHNPDTPSPSHPLTTHLHTISWLQLLDPNADTTYSTPLPSLAPAELSTLKSGKRGQYYKKRRRLARVSAIVDSTRAGSFDGLAIAAYMDPLTILPHLIPLLRGGAPVAIYSPNVEPLTRLADCYSTSRRAAFVAAPPAEGDLTNWPGNEDFPLNPTLLLGVGVQTSRVREWQVLPGRTHPLMTSRGGAEGYLFTGTRVIPVEGKVEARGNYKRRKTDGGKSGEVSSVQTPAVQTPDVIEQNIDDVVMGQDVDI</sequence>
<dbReference type="GO" id="GO:0005634">
    <property type="term" value="C:nucleus"/>
    <property type="evidence" value="ECO:0007669"/>
    <property type="project" value="UniProtKB-SubCell"/>
</dbReference>
<dbReference type="RefSeq" id="XP_024327983.1">
    <property type="nucleotide sequence ID" value="XM_024464389.1"/>
</dbReference>
<reference evidence="8" key="1">
    <citation type="submission" date="2016-03" db="EMBL/GenBank/DDBJ databases">
        <title>Updated assembly of Pseudogymnoascus destructans, the fungus causing white-nose syndrome of bats.</title>
        <authorList>
            <person name="Palmer J.M."/>
            <person name="Drees K.P."/>
            <person name="Foster J.T."/>
            <person name="Lindner D.L."/>
        </authorList>
    </citation>
    <scope>NUCLEOTIDE SEQUENCE [LARGE SCALE GENOMIC DNA]</scope>
    <source>
        <strain evidence="8">20631-21</strain>
    </source>
</reference>
<dbReference type="GeneID" id="36283795"/>
<dbReference type="PANTHER" id="PTHR12945">
    <property type="entry name" value="TRANSLATION INITIATION FACTOR EIF3-RELATED"/>
    <property type="match status" value="1"/>
</dbReference>
<evidence type="ECO:0000313" key="8">
    <source>
        <dbReference type="EMBL" id="OAF62711.2"/>
    </source>
</evidence>
<dbReference type="VEuPathDB" id="FungiDB:GMDG_04565"/>
<dbReference type="GO" id="GO:0031515">
    <property type="term" value="C:tRNA (m1A) methyltransferase complex"/>
    <property type="evidence" value="ECO:0007669"/>
    <property type="project" value="InterPro"/>
</dbReference>
<dbReference type="InterPro" id="IPR017423">
    <property type="entry name" value="TRM6"/>
</dbReference>
<evidence type="ECO:0000256" key="1">
    <source>
        <dbReference type="ARBA" id="ARBA00004123"/>
    </source>
</evidence>
<dbReference type="eggNOG" id="KOG1416">
    <property type="taxonomic scope" value="Eukaryota"/>
</dbReference>
<dbReference type="AlphaFoldDB" id="A0A177AN04"/>
<dbReference type="Pfam" id="PF04189">
    <property type="entry name" value="Gcd10p"/>
    <property type="match status" value="1"/>
</dbReference>
<feature type="region of interest" description="Disordered" evidence="7">
    <location>
        <begin position="276"/>
        <end position="318"/>
    </location>
</feature>
<evidence type="ECO:0000256" key="5">
    <source>
        <dbReference type="ARBA" id="ARBA00023242"/>
    </source>
</evidence>
<organism evidence="8">
    <name type="scientific">Pseudogymnoascus destructans</name>
    <dbReference type="NCBI Taxonomy" id="655981"/>
    <lineage>
        <taxon>Eukaryota</taxon>
        <taxon>Fungi</taxon>
        <taxon>Dikarya</taxon>
        <taxon>Ascomycota</taxon>
        <taxon>Pezizomycotina</taxon>
        <taxon>Leotiomycetes</taxon>
        <taxon>Thelebolales</taxon>
        <taxon>Thelebolaceae</taxon>
        <taxon>Pseudogymnoascus</taxon>
    </lineage>
</organism>
<evidence type="ECO:0000256" key="6">
    <source>
        <dbReference type="ARBA" id="ARBA00032319"/>
    </source>
</evidence>
<keyword evidence="8" id="KW-0808">Transferase</keyword>
<evidence type="ECO:0000256" key="3">
    <source>
        <dbReference type="ARBA" id="ARBA00021704"/>
    </source>
</evidence>
<feature type="compositionally biased region" description="Pro residues" evidence="7">
    <location>
        <begin position="278"/>
        <end position="288"/>
    </location>
</feature>
<dbReference type="GO" id="GO:0008168">
    <property type="term" value="F:methyltransferase activity"/>
    <property type="evidence" value="ECO:0007669"/>
    <property type="project" value="UniProtKB-KW"/>
</dbReference>
<keyword evidence="5" id="KW-0539">Nucleus</keyword>
<dbReference type="OrthoDB" id="10254665at2759"/>
<evidence type="ECO:0000256" key="7">
    <source>
        <dbReference type="SAM" id="MobiDB-lite"/>
    </source>
</evidence>